<evidence type="ECO:0000256" key="1">
    <source>
        <dbReference type="ARBA" id="ARBA00004123"/>
    </source>
</evidence>
<dbReference type="Proteomes" id="UP000887575">
    <property type="component" value="Unassembled WGS sequence"/>
</dbReference>
<proteinExistence type="inferred from homology"/>
<dbReference type="PANTHER" id="PTHR13074">
    <property type="entry name" value="MEDIATOR OF RNA POLYMERASE II TRANSCRIPTION SUBUNIT 8"/>
    <property type="match status" value="1"/>
</dbReference>
<keyword evidence="4 8" id="KW-0805">Transcription regulation</keyword>
<keyword evidence="7 8" id="KW-0539">Nucleus</keyword>
<evidence type="ECO:0000256" key="5">
    <source>
        <dbReference type="ARBA" id="ARBA00023159"/>
    </source>
</evidence>
<gene>
    <name evidence="8" type="primary">MED8</name>
</gene>
<keyword evidence="10" id="KW-1185">Reference proteome</keyword>
<comment type="similarity">
    <text evidence="2 8">Belongs to the Mediator complex subunit 8 family.</text>
</comment>
<organism evidence="10 11">
    <name type="scientific">Mesorhabditis belari</name>
    <dbReference type="NCBI Taxonomy" id="2138241"/>
    <lineage>
        <taxon>Eukaryota</taxon>
        <taxon>Metazoa</taxon>
        <taxon>Ecdysozoa</taxon>
        <taxon>Nematoda</taxon>
        <taxon>Chromadorea</taxon>
        <taxon>Rhabditida</taxon>
        <taxon>Rhabditina</taxon>
        <taxon>Rhabditomorpha</taxon>
        <taxon>Rhabditoidea</taxon>
        <taxon>Rhabditidae</taxon>
        <taxon>Mesorhabditinae</taxon>
        <taxon>Mesorhabditis</taxon>
    </lineage>
</organism>
<dbReference type="PANTHER" id="PTHR13074:SF9">
    <property type="entry name" value="MEDIATOR OF RNA POLYMERASE II TRANSCRIPTION SUBUNIT 8"/>
    <property type="match status" value="1"/>
</dbReference>
<keyword evidence="5 8" id="KW-0010">Activator</keyword>
<evidence type="ECO:0000256" key="3">
    <source>
        <dbReference type="ARBA" id="ARBA00011837"/>
    </source>
</evidence>
<comment type="function">
    <text evidence="8">Component of the Mediator complex, a coactivator involved in the regulated transcription of nearly all RNA polymerase II-dependent genes. Mediator functions as a bridge to convey information from gene-specific regulatory proteins to the basal RNA polymerase II transcription machinery. Mediator is recruited to promoters by direct interactions with regulatory proteins and serves as a scaffold for the assembly of a functional preinitiation complex with RNA polymerase II and the general transcription factors.</text>
</comment>
<dbReference type="GO" id="GO:0006357">
    <property type="term" value="P:regulation of transcription by RNA polymerase II"/>
    <property type="evidence" value="ECO:0007669"/>
    <property type="project" value="InterPro"/>
</dbReference>
<evidence type="ECO:0000256" key="2">
    <source>
        <dbReference type="ARBA" id="ARBA00005716"/>
    </source>
</evidence>
<dbReference type="GO" id="GO:0016592">
    <property type="term" value="C:mediator complex"/>
    <property type="evidence" value="ECO:0007669"/>
    <property type="project" value="InterPro"/>
</dbReference>
<evidence type="ECO:0000313" key="11">
    <source>
        <dbReference type="WBParaSite" id="MBELARI_LOCUS6187"/>
    </source>
</evidence>
<evidence type="ECO:0000313" key="10">
    <source>
        <dbReference type="Proteomes" id="UP000887575"/>
    </source>
</evidence>
<dbReference type="GO" id="GO:0070847">
    <property type="term" value="C:core mediator complex"/>
    <property type="evidence" value="ECO:0007669"/>
    <property type="project" value="TreeGrafter"/>
</dbReference>
<dbReference type="GO" id="GO:0003712">
    <property type="term" value="F:transcription coregulator activity"/>
    <property type="evidence" value="ECO:0007669"/>
    <property type="project" value="InterPro"/>
</dbReference>
<comment type="subunit">
    <text evidence="3 8">Component of the Mediator complex.</text>
</comment>
<accession>A0AAF3JAA5</accession>
<reference evidence="11" key="1">
    <citation type="submission" date="2024-02" db="UniProtKB">
        <authorList>
            <consortium name="WormBaseParasite"/>
        </authorList>
    </citation>
    <scope>IDENTIFICATION</scope>
</reference>
<sequence length="246" mass="27574">MNSYGLNDYSKYQHNPEQVKQSLAYITSKASEVKTMIEELLYLLDLQENAPWLDMLEKYSAIAANMSQLQASFRKSGISGIQEDNGKVMRSNVIVPQLLTMEVNPELQKLTEGRVHSWNHEVVPVSLRTKPDPSIEREEMILDNERQNKASDNIIKQVSAMNKHAESLMMQLQTLERTSEDSADFKPTYSDEDTICLVKAIMTGEGIRVAPKPQQPSQGQQQPGVAPISSMQPGPLQGLSGPSMRR</sequence>
<dbReference type="InterPro" id="IPR019364">
    <property type="entry name" value="Mediatior_Med8_fun/met"/>
</dbReference>
<dbReference type="GO" id="GO:0000978">
    <property type="term" value="F:RNA polymerase II cis-regulatory region sequence-specific DNA binding"/>
    <property type="evidence" value="ECO:0007669"/>
    <property type="project" value="TreeGrafter"/>
</dbReference>
<dbReference type="Pfam" id="PF10232">
    <property type="entry name" value="Med8"/>
    <property type="match status" value="1"/>
</dbReference>
<comment type="subcellular location">
    <subcellularLocation>
        <location evidence="1 8">Nucleus</location>
    </subcellularLocation>
</comment>
<evidence type="ECO:0000256" key="8">
    <source>
        <dbReference type="RuleBase" id="RU364144"/>
    </source>
</evidence>
<name>A0AAF3JAA5_9BILA</name>
<evidence type="ECO:0000256" key="7">
    <source>
        <dbReference type="ARBA" id="ARBA00023242"/>
    </source>
</evidence>
<keyword evidence="6 8" id="KW-0804">Transcription</keyword>
<evidence type="ECO:0000256" key="6">
    <source>
        <dbReference type="ARBA" id="ARBA00023163"/>
    </source>
</evidence>
<dbReference type="WBParaSite" id="MBELARI_LOCUS6187">
    <property type="protein sequence ID" value="MBELARI_LOCUS6187"/>
    <property type="gene ID" value="MBELARI_LOCUS6187"/>
</dbReference>
<feature type="compositionally biased region" description="Low complexity" evidence="9">
    <location>
        <begin position="211"/>
        <end position="223"/>
    </location>
</feature>
<evidence type="ECO:0000256" key="9">
    <source>
        <dbReference type="SAM" id="MobiDB-lite"/>
    </source>
</evidence>
<protein>
    <recommendedName>
        <fullName evidence="8">Mediator of RNA polymerase II transcription subunit 8</fullName>
    </recommendedName>
    <alternativeName>
        <fullName evidence="8">Mediator complex subunit 8</fullName>
    </alternativeName>
</protein>
<evidence type="ECO:0000256" key="4">
    <source>
        <dbReference type="ARBA" id="ARBA00023015"/>
    </source>
</evidence>
<dbReference type="AlphaFoldDB" id="A0AAF3JAA5"/>
<feature type="region of interest" description="Disordered" evidence="9">
    <location>
        <begin position="207"/>
        <end position="246"/>
    </location>
</feature>